<keyword evidence="2" id="KW-0804">Transcription</keyword>
<name>A0ABP8TTF7_9ACTN</name>
<dbReference type="SUPFAM" id="SSF48498">
    <property type="entry name" value="Tetracyclin repressor-like, C-terminal domain"/>
    <property type="match status" value="1"/>
</dbReference>
<dbReference type="Pfam" id="PF13305">
    <property type="entry name" value="TetR_C_33"/>
    <property type="match status" value="1"/>
</dbReference>
<reference evidence="5" key="1">
    <citation type="journal article" date="2019" name="Int. J. Syst. Evol. Microbiol.">
        <title>The Global Catalogue of Microorganisms (GCM) 10K type strain sequencing project: providing services to taxonomists for standard genome sequencing and annotation.</title>
        <authorList>
            <consortium name="The Broad Institute Genomics Platform"/>
            <consortium name="The Broad Institute Genome Sequencing Center for Infectious Disease"/>
            <person name="Wu L."/>
            <person name="Ma J."/>
        </authorList>
    </citation>
    <scope>NUCLEOTIDE SEQUENCE [LARGE SCALE GENOMIC DNA]</scope>
    <source>
        <strain evidence="5">JCM 17938</strain>
    </source>
</reference>
<protein>
    <submittedName>
        <fullName evidence="4">TetR/AcrR family transcriptional regulator</fullName>
    </submittedName>
</protein>
<dbReference type="RefSeq" id="WP_345362608.1">
    <property type="nucleotide sequence ID" value="NZ_BAABHJ010000026.1"/>
</dbReference>
<dbReference type="InterPro" id="IPR036271">
    <property type="entry name" value="Tet_transcr_reg_TetR-rel_C_sf"/>
</dbReference>
<dbReference type="InterPro" id="IPR009057">
    <property type="entry name" value="Homeodomain-like_sf"/>
</dbReference>
<accession>A0ABP8TTF7</accession>
<dbReference type="Gene3D" id="1.10.357.10">
    <property type="entry name" value="Tetracycline Repressor, domain 2"/>
    <property type="match status" value="1"/>
</dbReference>
<gene>
    <name evidence="4" type="ORF">GCM10023195_62350</name>
</gene>
<evidence type="ECO:0000256" key="2">
    <source>
        <dbReference type="ARBA" id="ARBA00023163"/>
    </source>
</evidence>
<dbReference type="SUPFAM" id="SSF46689">
    <property type="entry name" value="Homeodomain-like"/>
    <property type="match status" value="1"/>
</dbReference>
<evidence type="ECO:0000256" key="1">
    <source>
        <dbReference type="ARBA" id="ARBA00023015"/>
    </source>
</evidence>
<dbReference type="EMBL" id="BAABHJ010000026">
    <property type="protein sequence ID" value="GAA4614303.1"/>
    <property type="molecule type" value="Genomic_DNA"/>
</dbReference>
<dbReference type="Proteomes" id="UP001500212">
    <property type="component" value="Unassembled WGS sequence"/>
</dbReference>
<proteinExistence type="predicted"/>
<dbReference type="Gene3D" id="1.10.10.60">
    <property type="entry name" value="Homeodomain-like"/>
    <property type="match status" value="1"/>
</dbReference>
<feature type="domain" description="HTH-type transcriptional regulator MT1864/Rv1816-like C-terminal" evidence="3">
    <location>
        <begin position="82"/>
        <end position="179"/>
    </location>
</feature>
<keyword evidence="1" id="KW-0805">Transcription regulation</keyword>
<keyword evidence="5" id="KW-1185">Reference proteome</keyword>
<evidence type="ECO:0000313" key="5">
    <source>
        <dbReference type="Proteomes" id="UP001500212"/>
    </source>
</evidence>
<evidence type="ECO:0000259" key="3">
    <source>
        <dbReference type="Pfam" id="PF13305"/>
    </source>
</evidence>
<sequence length="196" mass="20741">MPRVGLTPDRIVAEAAAVADEVGLDRLTLAAVAQRCRVSLPGLYKHVDGLEAVKRDVALLAIRELTDSVTRAAVGLTGRDSLRAVSRAYRTYALAHPGRYAASVQAPTPGDEEYTMVSDQAVAVAAAAISGYGLQGPDLIHAIRMWRTVCHGLVSLETAGGFGLPESLDLTFDHLIAALDTAFRDLASQPSPTPPR</sequence>
<comment type="caution">
    <text evidence="4">The sequence shown here is derived from an EMBL/GenBank/DDBJ whole genome shotgun (WGS) entry which is preliminary data.</text>
</comment>
<dbReference type="InterPro" id="IPR025996">
    <property type="entry name" value="MT1864/Rv1816-like_C"/>
</dbReference>
<evidence type="ECO:0000313" key="4">
    <source>
        <dbReference type="EMBL" id="GAA4614303.1"/>
    </source>
</evidence>
<organism evidence="4 5">
    <name type="scientific">Actinoallomurus liliacearum</name>
    <dbReference type="NCBI Taxonomy" id="1080073"/>
    <lineage>
        <taxon>Bacteria</taxon>
        <taxon>Bacillati</taxon>
        <taxon>Actinomycetota</taxon>
        <taxon>Actinomycetes</taxon>
        <taxon>Streptosporangiales</taxon>
        <taxon>Thermomonosporaceae</taxon>
        <taxon>Actinoallomurus</taxon>
    </lineage>
</organism>